<organism evidence="6 7">
    <name type="scientific">Candidatus Solincola sediminis</name>
    <dbReference type="NCBI Taxonomy" id="1797199"/>
    <lineage>
        <taxon>Bacteria</taxon>
        <taxon>Bacillati</taxon>
        <taxon>Actinomycetota</taxon>
        <taxon>Candidatus Geothermincolia</taxon>
        <taxon>Candidatus Geothermincolales</taxon>
        <taxon>Candidatus Geothermincolaceae</taxon>
        <taxon>Candidatus Solincola</taxon>
    </lineage>
</organism>
<dbReference type="EMBL" id="MELK01000053">
    <property type="protein sequence ID" value="OFW55517.1"/>
    <property type="molecule type" value="Genomic_DNA"/>
</dbReference>
<accession>A0A1F2WF89</accession>
<dbReference type="Pfam" id="PF05653">
    <property type="entry name" value="Mg_trans_NIPA"/>
    <property type="match status" value="1"/>
</dbReference>
<feature type="transmembrane region" description="Helical" evidence="5">
    <location>
        <begin position="161"/>
        <end position="181"/>
    </location>
</feature>
<dbReference type="InterPro" id="IPR037185">
    <property type="entry name" value="EmrE-like"/>
</dbReference>
<name>A0A1F2WF89_9ACTN</name>
<keyword evidence="3 5" id="KW-1133">Transmembrane helix</keyword>
<comment type="caution">
    <text evidence="6">The sequence shown here is derived from an EMBL/GenBank/DDBJ whole genome shotgun (WGS) entry which is preliminary data.</text>
</comment>
<dbReference type="AlphaFoldDB" id="A0A1F2WF89"/>
<evidence type="ECO:0000313" key="7">
    <source>
        <dbReference type="Proteomes" id="UP000177876"/>
    </source>
</evidence>
<dbReference type="Proteomes" id="UP000177876">
    <property type="component" value="Unassembled WGS sequence"/>
</dbReference>
<keyword evidence="2 5" id="KW-0812">Transmembrane</keyword>
<proteinExistence type="predicted"/>
<dbReference type="PANTHER" id="PTHR40761:SF1">
    <property type="entry name" value="CONSERVED INTEGRAL MEMBRANE ALANINE VALINE AND LEUCINE RICH PROTEIN-RELATED"/>
    <property type="match status" value="1"/>
</dbReference>
<evidence type="ECO:0000256" key="2">
    <source>
        <dbReference type="ARBA" id="ARBA00022692"/>
    </source>
</evidence>
<feature type="transmembrane region" description="Helical" evidence="5">
    <location>
        <begin position="227"/>
        <end position="247"/>
    </location>
</feature>
<sequence length="299" mass="32636">MILSLIATTFINYSGYMQKRELDTLPLIGSQPVLQTAKAFFRCRPWLEAQGLEFAGTFIKAIAVGLAPLSVVQPINTAGIALLAVLAITKLGERPELSDWLGIGAIITGLVLLGRSMIGVPSKAFSYNPIVLWFFVLFFFVVAGISLFNGFTKKNGQASNLIAVAAGIIIGLTAVIIKLGWNDIGSRFWEHGFRNALLSPYLYLILLLPFIALVLEQIAIQRGKAIVVMPITTGMSNIIPIIIGIIAMHEPMPSTAGMFLLRLTSFVFIIGGSIILSLRKNEKEPKRKARRAALRRRAS</sequence>
<dbReference type="GO" id="GO:0015095">
    <property type="term" value="F:magnesium ion transmembrane transporter activity"/>
    <property type="evidence" value="ECO:0007669"/>
    <property type="project" value="InterPro"/>
</dbReference>
<gene>
    <name evidence="6" type="ORF">A2Y75_09380</name>
</gene>
<feature type="transmembrane region" description="Helical" evidence="5">
    <location>
        <begin position="259"/>
        <end position="278"/>
    </location>
</feature>
<evidence type="ECO:0000256" key="5">
    <source>
        <dbReference type="SAM" id="Phobius"/>
    </source>
</evidence>
<evidence type="ECO:0000313" key="6">
    <source>
        <dbReference type="EMBL" id="OFW55517.1"/>
    </source>
</evidence>
<protein>
    <recommendedName>
        <fullName evidence="8">EamA domain-containing protein</fullName>
    </recommendedName>
</protein>
<dbReference type="STRING" id="1797197.A2Y75_09380"/>
<feature type="transmembrane region" description="Helical" evidence="5">
    <location>
        <begin position="201"/>
        <end position="220"/>
    </location>
</feature>
<dbReference type="PANTHER" id="PTHR40761">
    <property type="entry name" value="CONSERVED INTEGRAL MEMBRANE ALANINE VALINE AND LEUCINE RICH PROTEIN-RELATED"/>
    <property type="match status" value="1"/>
</dbReference>
<feature type="transmembrane region" description="Helical" evidence="5">
    <location>
        <begin position="130"/>
        <end position="149"/>
    </location>
</feature>
<evidence type="ECO:0000256" key="4">
    <source>
        <dbReference type="ARBA" id="ARBA00023136"/>
    </source>
</evidence>
<feature type="transmembrane region" description="Helical" evidence="5">
    <location>
        <begin position="61"/>
        <end position="88"/>
    </location>
</feature>
<dbReference type="Gene3D" id="1.10.3730.20">
    <property type="match status" value="1"/>
</dbReference>
<dbReference type="GO" id="GO:0016020">
    <property type="term" value="C:membrane"/>
    <property type="evidence" value="ECO:0007669"/>
    <property type="project" value="UniProtKB-SubCell"/>
</dbReference>
<keyword evidence="4 5" id="KW-0472">Membrane</keyword>
<evidence type="ECO:0008006" key="8">
    <source>
        <dbReference type="Google" id="ProtNLM"/>
    </source>
</evidence>
<reference evidence="6 7" key="1">
    <citation type="journal article" date="2016" name="Nat. Commun.">
        <title>Thousands of microbial genomes shed light on interconnected biogeochemical processes in an aquifer system.</title>
        <authorList>
            <person name="Anantharaman K."/>
            <person name="Brown C.T."/>
            <person name="Hug L.A."/>
            <person name="Sharon I."/>
            <person name="Castelle C.J."/>
            <person name="Probst A.J."/>
            <person name="Thomas B.C."/>
            <person name="Singh A."/>
            <person name="Wilkins M.J."/>
            <person name="Karaoz U."/>
            <person name="Brodie E.L."/>
            <person name="Williams K.H."/>
            <person name="Hubbard S.S."/>
            <person name="Banfield J.F."/>
        </authorList>
    </citation>
    <scope>NUCLEOTIDE SEQUENCE [LARGE SCALE GENOMIC DNA]</scope>
</reference>
<evidence type="ECO:0000256" key="1">
    <source>
        <dbReference type="ARBA" id="ARBA00004141"/>
    </source>
</evidence>
<dbReference type="InterPro" id="IPR008521">
    <property type="entry name" value="Mg_trans_NIPA"/>
</dbReference>
<feature type="transmembrane region" description="Helical" evidence="5">
    <location>
        <begin position="100"/>
        <end position="118"/>
    </location>
</feature>
<dbReference type="SUPFAM" id="SSF103481">
    <property type="entry name" value="Multidrug resistance efflux transporter EmrE"/>
    <property type="match status" value="1"/>
</dbReference>
<evidence type="ECO:0000256" key="3">
    <source>
        <dbReference type="ARBA" id="ARBA00022989"/>
    </source>
</evidence>
<comment type="subcellular location">
    <subcellularLocation>
        <location evidence="1">Membrane</location>
        <topology evidence="1">Multi-pass membrane protein</topology>
    </subcellularLocation>
</comment>